<dbReference type="SUPFAM" id="SSF48498">
    <property type="entry name" value="Tetracyclin repressor-like, C-terminal domain"/>
    <property type="match status" value="1"/>
</dbReference>
<reference evidence="4 5" key="1">
    <citation type="journal article" date="2016" name="Int. J. Syst. Evol. Microbiol.">
        <title>Paraphotobacterium marinum gen. nov., sp. nov., a member of the family Vibrionaceae, isolated from surface seawater.</title>
        <authorList>
            <person name="Huang Z."/>
            <person name="Dong C."/>
            <person name="Shao Z."/>
        </authorList>
    </citation>
    <scope>NUCLEOTIDE SEQUENCE [LARGE SCALE GENOMIC DNA]</scope>
    <source>
        <strain evidence="4 5">NSCS20N07D</strain>
    </source>
</reference>
<feature type="domain" description="HTH-type transcriptional regulator MT1864/Rv1816-like C-terminal" evidence="3">
    <location>
        <begin position="88"/>
        <end position="175"/>
    </location>
</feature>
<keyword evidence="2" id="KW-0804">Transcription</keyword>
<dbReference type="InterPro" id="IPR025996">
    <property type="entry name" value="MT1864/Rv1816-like_C"/>
</dbReference>
<keyword evidence="1" id="KW-0805">Transcription regulation</keyword>
<dbReference type="InterPro" id="IPR036271">
    <property type="entry name" value="Tet_transcr_reg_TetR-rel_C_sf"/>
</dbReference>
<keyword evidence="5" id="KW-1185">Reference proteome</keyword>
<dbReference type="Proteomes" id="UP000242175">
    <property type="component" value="Chromosome large"/>
</dbReference>
<evidence type="ECO:0000256" key="2">
    <source>
        <dbReference type="ARBA" id="ARBA00023163"/>
    </source>
</evidence>
<dbReference type="EMBL" id="CP022355">
    <property type="protein sequence ID" value="ASK77725.1"/>
    <property type="molecule type" value="Genomic_DNA"/>
</dbReference>
<dbReference type="AlphaFoldDB" id="A0A220VBI5"/>
<dbReference type="Gene3D" id="1.10.357.10">
    <property type="entry name" value="Tetracycline Repressor, domain 2"/>
    <property type="match status" value="1"/>
</dbReference>
<evidence type="ECO:0000313" key="4">
    <source>
        <dbReference type="EMBL" id="ASK77725.1"/>
    </source>
</evidence>
<dbReference type="SUPFAM" id="SSF46689">
    <property type="entry name" value="Homeodomain-like"/>
    <property type="match status" value="1"/>
</dbReference>
<dbReference type="InterPro" id="IPR009057">
    <property type="entry name" value="Homeodomain-like_sf"/>
</dbReference>
<dbReference type="OrthoDB" id="7223515at2"/>
<accession>A0A220VBI5</accession>
<name>A0A220VBI5_9GAMM</name>
<gene>
    <name evidence="4" type="ORF">CF386_00800</name>
</gene>
<evidence type="ECO:0000259" key="3">
    <source>
        <dbReference type="Pfam" id="PF13305"/>
    </source>
</evidence>
<dbReference type="Pfam" id="PF13305">
    <property type="entry name" value="TetR_C_33"/>
    <property type="match status" value="1"/>
</dbReference>
<dbReference type="RefSeq" id="WP_089072635.1">
    <property type="nucleotide sequence ID" value="NZ_CBCSAM010000007.1"/>
</dbReference>
<dbReference type="KEGG" id="pmai:CF386_00800"/>
<evidence type="ECO:0000313" key="5">
    <source>
        <dbReference type="Proteomes" id="UP000242175"/>
    </source>
</evidence>
<proteinExistence type="predicted"/>
<protein>
    <submittedName>
        <fullName evidence="4">TetR family transcriptional regulator</fullName>
    </submittedName>
</protein>
<evidence type="ECO:0000256" key="1">
    <source>
        <dbReference type="ARBA" id="ARBA00023015"/>
    </source>
</evidence>
<organism evidence="4 5">
    <name type="scientific">Paraphotobacterium marinum</name>
    <dbReference type="NCBI Taxonomy" id="1755811"/>
    <lineage>
        <taxon>Bacteria</taxon>
        <taxon>Pseudomonadati</taxon>
        <taxon>Pseudomonadota</taxon>
        <taxon>Gammaproteobacteria</taxon>
        <taxon>Vibrionales</taxon>
        <taxon>Vibrionaceae</taxon>
        <taxon>Paraphotobacterium</taxon>
    </lineage>
</organism>
<sequence>MARRNDHTREELVSITINEVNTFLENKPYHELSLRKLASLIGYVPSTLVNIFGSYDLLLLEVNARTLDELFVDMGKAIYEESDPLKSLRKMAYCYLNFAEKNPYRWQLIFQHKVNSDKLPEWHSLRINKLIEILDNLVHKVRPSLSSDELTETSRLIWASVHGITLLSVDDKLFMNKNTNGRILIDNFFNNYF</sequence>